<dbReference type="OrthoDB" id="6434208at2759"/>
<accession>A0A8X6Y904</accession>
<keyword evidence="2" id="KW-1185">Reference proteome</keyword>
<comment type="caution">
    <text evidence="1">The sequence shown here is derived from an EMBL/GenBank/DDBJ whole genome shotgun (WGS) entry which is preliminary data.</text>
</comment>
<evidence type="ECO:0000313" key="1">
    <source>
        <dbReference type="EMBL" id="GFY67752.1"/>
    </source>
</evidence>
<name>A0A8X6Y904_9ARAC</name>
<dbReference type="EMBL" id="BMAV01016722">
    <property type="protein sequence ID" value="GFY67752.1"/>
    <property type="molecule type" value="Genomic_DNA"/>
</dbReference>
<protein>
    <submittedName>
        <fullName evidence="1">Uncharacterized protein</fullName>
    </submittedName>
</protein>
<gene>
    <name evidence="1" type="primary">AVEN_14527_1</name>
    <name evidence="1" type="ORF">TNIN_68821</name>
</gene>
<evidence type="ECO:0000313" key="2">
    <source>
        <dbReference type="Proteomes" id="UP000886998"/>
    </source>
</evidence>
<dbReference type="Proteomes" id="UP000886998">
    <property type="component" value="Unassembled WGS sequence"/>
</dbReference>
<sequence length="126" mass="14502">MAELLGLKDNLSLKAQSLAGLQQQFWQTEELPLIRISISEEEEFCENHFKATYKINNESRFACLFIDINQLGNTRGLAVSRLLAMENKFKSDAGLEWEYKSFMEEYEKLGHMSPNKELDGKIFSSS</sequence>
<organism evidence="1 2">
    <name type="scientific">Trichonephila inaurata madagascariensis</name>
    <dbReference type="NCBI Taxonomy" id="2747483"/>
    <lineage>
        <taxon>Eukaryota</taxon>
        <taxon>Metazoa</taxon>
        <taxon>Ecdysozoa</taxon>
        <taxon>Arthropoda</taxon>
        <taxon>Chelicerata</taxon>
        <taxon>Arachnida</taxon>
        <taxon>Araneae</taxon>
        <taxon>Araneomorphae</taxon>
        <taxon>Entelegynae</taxon>
        <taxon>Araneoidea</taxon>
        <taxon>Nephilidae</taxon>
        <taxon>Trichonephila</taxon>
        <taxon>Trichonephila inaurata</taxon>
    </lineage>
</organism>
<dbReference type="AlphaFoldDB" id="A0A8X6Y904"/>
<reference evidence="1" key="1">
    <citation type="submission" date="2020-08" db="EMBL/GenBank/DDBJ databases">
        <title>Multicomponent nature underlies the extraordinary mechanical properties of spider dragline silk.</title>
        <authorList>
            <person name="Kono N."/>
            <person name="Nakamura H."/>
            <person name="Mori M."/>
            <person name="Yoshida Y."/>
            <person name="Ohtoshi R."/>
            <person name="Malay A.D."/>
            <person name="Moran D.A.P."/>
            <person name="Tomita M."/>
            <person name="Numata K."/>
            <person name="Arakawa K."/>
        </authorList>
    </citation>
    <scope>NUCLEOTIDE SEQUENCE</scope>
</reference>
<proteinExistence type="predicted"/>